<comment type="caution">
    <text evidence="2">The sequence shown here is derived from an EMBL/GenBank/DDBJ whole genome shotgun (WGS) entry which is preliminary data.</text>
</comment>
<evidence type="ECO:0000313" key="3">
    <source>
        <dbReference type="Proteomes" id="UP000053688"/>
    </source>
</evidence>
<dbReference type="RefSeq" id="WP_016504138.1">
    <property type="nucleotide sequence ID" value="NZ_AMSD01000002.1"/>
</dbReference>
<dbReference type="GO" id="GO:0006171">
    <property type="term" value="P:cAMP biosynthetic process"/>
    <property type="evidence" value="ECO:0007669"/>
    <property type="project" value="InterPro"/>
</dbReference>
<dbReference type="eggNOG" id="COG3072">
    <property type="taxonomic scope" value="Bacteria"/>
</dbReference>
<keyword evidence="3" id="KW-1185">Reference proteome</keyword>
<proteinExistence type="predicted"/>
<dbReference type="Pfam" id="PF01295">
    <property type="entry name" value="Adenylate_cycl"/>
    <property type="match status" value="1"/>
</dbReference>
<reference evidence="2 3" key="1">
    <citation type="journal article" date="2014" name="Environ. Microbiol.">
        <title>Genomic signatures of obligate host dependence in the luminous bacterial symbiont of a vertebrate.</title>
        <authorList>
            <person name="Hendry T.A."/>
            <person name="de Wet J.R."/>
            <person name="Dunlap P.V."/>
        </authorList>
    </citation>
    <scope>NUCLEOTIDE SEQUENCE [LARGE SCALE GENOMIC DNA]</scope>
    <source>
        <strain evidence="2 3">Akat1</strain>
    </source>
</reference>
<dbReference type="EMBL" id="AMSD01000002">
    <property type="protein sequence ID" value="EPE37506.1"/>
    <property type="molecule type" value="Genomic_DNA"/>
</dbReference>
<feature type="domain" description="Adenylate cyclase class-I N-terminal" evidence="1">
    <location>
        <begin position="8"/>
        <end position="200"/>
    </location>
</feature>
<evidence type="ECO:0000259" key="1">
    <source>
        <dbReference type="Pfam" id="PF12633"/>
    </source>
</evidence>
<accession>S3DZW2</accession>
<protein>
    <submittedName>
        <fullName evidence="2">Adenylate cyclase</fullName>
    </submittedName>
</protein>
<dbReference type="Proteomes" id="UP000053688">
    <property type="component" value="Unassembled WGS sequence"/>
</dbReference>
<sequence>MSSDAYTKTLIQKLDSLNQKRIEQAIALMDSKSRRVFHLIPTLLHFNHPTIPGYYDSDVPFGIYGFQFNEIQQKFISDIELMIDKKLRNIKVPAILGLYTMGSTSSIGQNTSSDLDIWVTVSSKMNYEQRNNLTKKCLLITNWAKTQKVEANFFLMDEKHFRGNNVKEMTCENCGSAQHVLLLDEFYRSAVRLAGKRLLWQIVPPEMEEDYDTYTKNLCKLGYINSDEWIDFGKLNHIPAEEYFGSNLWQLYKSIDSPYKSVLKAILLEAYSWEYPNTKLLSINAKYRFFSKSDSSFKMDPYYLMLEKVTNYLKNIGDHVRLNLVRYCFYLKTHEKLSQILKNNNETWRRRVLIKIIHNWNWDEEIIQKLDNHRNWKIEQVKKVHNTLLDALMLSYRKLINFARRNNITSAISPRDITILARKLYSAFEVLPSKITLLNPKIAFSLNESDLTFIEVQEGGINQAGWYLYNQPLIAHRIIGQAKLEYNKYLSKLVAWAFFNGVIIRTTRLHSVIRNTDLDLNKFTQMVSNLFHTFSSYKQYQPNMHSLVNPCEIKQMAIFINFEYDPTTKLSHKPLKINFKNTNVFSFGENKKNLVGSIDLIYRNSWNEVRTFNFQSETAILDTLKIILNKINKDALSQEAFNVFCYSKSLRGIIRTMVYQLLLECIDLRLKSIEQKKHCRFKAICIAKQMYGLFFEYSGVSIKKLENSTDFYQNISNNRFKGLPVLIIEDQDTQLPSIIKNFASEGLVQFFFEDTENSFNIYVLDEFNKVEIYRQLSGKKDQIIADVSSFYTLTETGHYFSSSVNNLNFTQYYQIVHSKKEKTQIIPYR</sequence>
<gene>
    <name evidence="2" type="ORF">O1U_0810</name>
</gene>
<dbReference type="GO" id="GO:0004016">
    <property type="term" value="F:adenylate cyclase activity"/>
    <property type="evidence" value="ECO:0007669"/>
    <property type="project" value="InterPro"/>
</dbReference>
<dbReference type="AlphaFoldDB" id="S3DZW2"/>
<evidence type="ECO:0000313" key="2">
    <source>
        <dbReference type="EMBL" id="EPE37506.1"/>
    </source>
</evidence>
<dbReference type="InterPro" id="IPR024685">
    <property type="entry name" value="Adenylate_cyclase_1_N"/>
</dbReference>
<organism evidence="2 3">
    <name type="scientific">Candidatus Photodesmus katoptron Akat1</name>
    <dbReference type="NCBI Taxonomy" id="1236703"/>
    <lineage>
        <taxon>Bacteria</taxon>
        <taxon>Pseudomonadati</taxon>
        <taxon>Pseudomonadota</taxon>
        <taxon>Gammaproteobacteria</taxon>
        <taxon>Vibrionales</taxon>
        <taxon>Vibrionaceae</taxon>
        <taxon>Candidatus Photodesmus</taxon>
    </lineage>
</organism>
<dbReference type="NCBIfam" id="NF006978">
    <property type="entry name" value="PRK09450.1-2"/>
    <property type="match status" value="1"/>
</dbReference>
<dbReference type="PATRIC" id="fig|1236703.3.peg.839"/>
<dbReference type="PIRSF" id="PIRSF001444">
    <property type="entry name" value="Adenylate_cycl"/>
    <property type="match status" value="1"/>
</dbReference>
<dbReference type="PANTHER" id="PTHR38760:SF1">
    <property type="entry name" value="ADENYLATE CYCLASE"/>
    <property type="match status" value="1"/>
</dbReference>
<name>S3DZW2_9GAMM</name>
<dbReference type="STRING" id="28176.CF66_3060"/>
<dbReference type="PANTHER" id="PTHR38760">
    <property type="entry name" value="ADENYLATE CYCLASE"/>
    <property type="match status" value="1"/>
</dbReference>
<dbReference type="Pfam" id="PF12633">
    <property type="entry name" value="Adenyl_cycl_N"/>
    <property type="match status" value="1"/>
</dbReference>
<dbReference type="InterPro" id="IPR000274">
    <property type="entry name" value="Adenylate_cyclase_1"/>
</dbReference>